<accession>A0ABV3Z2S1</accession>
<comment type="caution">
    <text evidence="2">The sequence shown here is derived from an EMBL/GenBank/DDBJ whole genome shotgun (WGS) entry which is preliminary data.</text>
</comment>
<feature type="transmembrane region" description="Helical" evidence="1">
    <location>
        <begin position="53"/>
        <end position="71"/>
    </location>
</feature>
<name>A0ABV3Z2S1_9PROT</name>
<feature type="transmembrane region" description="Helical" evidence="1">
    <location>
        <begin position="159"/>
        <end position="179"/>
    </location>
</feature>
<keyword evidence="3" id="KW-1185">Reference proteome</keyword>
<dbReference type="Pfam" id="PF10028">
    <property type="entry name" value="DUF2270"/>
    <property type="match status" value="1"/>
</dbReference>
<dbReference type="Proteomes" id="UP001560685">
    <property type="component" value="Unassembled WGS sequence"/>
</dbReference>
<evidence type="ECO:0000313" key="3">
    <source>
        <dbReference type="Proteomes" id="UP001560685"/>
    </source>
</evidence>
<sequence length="237" mass="27490">MNNRLVREEWDQWQSPPGGTGNEFDSAEIGALAHLYRGEVYRSTIWRTRLDNTTNWSVVTLGIALSVTYASPNASPLPLLLVGILICMFLILESRRYRFFNVWRARCRWIETNFYAPMLFSSTRPKPGEWQDVLAQDYMTPQYHIGFWRAMGRRLRRNYMWIFSFQAVSYCGKIIIHPTPLSTFSEFVNRMAIGPFDGAMIFSFGVIFHGSWVLLALWTHIQDHKKHNPREGVGGMG</sequence>
<protein>
    <submittedName>
        <fullName evidence="2">DUF2270 domain-containing protein</fullName>
    </submittedName>
</protein>
<dbReference type="EMBL" id="JBEHZE010000001">
    <property type="protein sequence ID" value="MEX6633084.1"/>
    <property type="molecule type" value="Genomic_DNA"/>
</dbReference>
<gene>
    <name evidence="2" type="ORF">ABFZ84_05930</name>
</gene>
<dbReference type="InterPro" id="IPR014470">
    <property type="entry name" value="UCP01500"/>
</dbReference>
<keyword evidence="1" id="KW-0472">Membrane</keyword>
<feature type="transmembrane region" description="Helical" evidence="1">
    <location>
        <begin position="77"/>
        <end position="94"/>
    </location>
</feature>
<evidence type="ECO:0000313" key="2">
    <source>
        <dbReference type="EMBL" id="MEX6633084.1"/>
    </source>
</evidence>
<keyword evidence="1" id="KW-0812">Transmembrane</keyword>
<proteinExistence type="predicted"/>
<evidence type="ECO:0000256" key="1">
    <source>
        <dbReference type="SAM" id="Phobius"/>
    </source>
</evidence>
<dbReference type="RefSeq" id="WP_369313028.1">
    <property type="nucleotide sequence ID" value="NZ_JBEHZE010000001.1"/>
</dbReference>
<keyword evidence="1" id="KW-1133">Transmembrane helix</keyword>
<reference evidence="2 3" key="1">
    <citation type="submission" date="2024-05" db="EMBL/GenBank/DDBJ databases">
        <title>Three bacterial strains, DH-69, EH-24, and ECK-19 isolated from coastal sediments.</title>
        <authorList>
            <person name="Ye Y.-Q."/>
            <person name="Du Z.-J."/>
        </authorList>
    </citation>
    <scope>NUCLEOTIDE SEQUENCE [LARGE SCALE GENOMIC DNA]</scope>
    <source>
        <strain evidence="2 3">ECK-19</strain>
    </source>
</reference>
<organism evidence="2 3">
    <name type="scientific">Hyphococcus lacteus</name>
    <dbReference type="NCBI Taxonomy" id="3143536"/>
    <lineage>
        <taxon>Bacteria</taxon>
        <taxon>Pseudomonadati</taxon>
        <taxon>Pseudomonadota</taxon>
        <taxon>Alphaproteobacteria</taxon>
        <taxon>Parvularculales</taxon>
        <taxon>Parvularculaceae</taxon>
        <taxon>Hyphococcus</taxon>
    </lineage>
</organism>
<feature type="transmembrane region" description="Helical" evidence="1">
    <location>
        <begin position="199"/>
        <end position="221"/>
    </location>
</feature>
<dbReference type="PIRSF" id="PIRSF015000">
    <property type="entry name" value="UCP01500"/>
    <property type="match status" value="1"/>
</dbReference>